<reference evidence="3" key="2">
    <citation type="submission" date="2015-01" db="EMBL/GenBank/DDBJ databases">
        <title>Evolutionary Origins and Diversification of the Mycorrhizal Mutualists.</title>
        <authorList>
            <consortium name="DOE Joint Genome Institute"/>
            <consortium name="Mycorrhizal Genomics Consortium"/>
            <person name="Kohler A."/>
            <person name="Kuo A."/>
            <person name="Nagy L.G."/>
            <person name="Floudas D."/>
            <person name="Copeland A."/>
            <person name="Barry K.W."/>
            <person name="Cichocki N."/>
            <person name="Veneault-Fourrey C."/>
            <person name="LaButti K."/>
            <person name="Lindquist E.A."/>
            <person name="Lipzen A."/>
            <person name="Lundell T."/>
            <person name="Morin E."/>
            <person name="Murat C."/>
            <person name="Riley R."/>
            <person name="Ohm R."/>
            <person name="Sun H."/>
            <person name="Tunlid A."/>
            <person name="Henrissat B."/>
            <person name="Grigoriev I.V."/>
            <person name="Hibbett D.S."/>
            <person name="Martin F."/>
        </authorList>
    </citation>
    <scope>NUCLEOTIDE SEQUENCE [LARGE SCALE GENOMIC DNA]</scope>
    <source>
        <strain evidence="3">Ve08.2h10</strain>
    </source>
</reference>
<gene>
    <name evidence="2" type="ORF">PAXRUDRAFT_441586</name>
</gene>
<reference evidence="2 3" key="1">
    <citation type="submission" date="2014-04" db="EMBL/GenBank/DDBJ databases">
        <authorList>
            <consortium name="DOE Joint Genome Institute"/>
            <person name="Kuo A."/>
            <person name="Kohler A."/>
            <person name="Jargeat P."/>
            <person name="Nagy L.G."/>
            <person name="Floudas D."/>
            <person name="Copeland A."/>
            <person name="Barry K.W."/>
            <person name="Cichocki N."/>
            <person name="Veneault-Fourrey C."/>
            <person name="LaButti K."/>
            <person name="Lindquist E.A."/>
            <person name="Lipzen A."/>
            <person name="Lundell T."/>
            <person name="Morin E."/>
            <person name="Murat C."/>
            <person name="Sun H."/>
            <person name="Tunlid A."/>
            <person name="Henrissat B."/>
            <person name="Grigoriev I.V."/>
            <person name="Hibbett D.S."/>
            <person name="Martin F."/>
            <person name="Nordberg H.P."/>
            <person name="Cantor M.N."/>
            <person name="Hua S.X."/>
        </authorList>
    </citation>
    <scope>NUCLEOTIDE SEQUENCE [LARGE SCALE GENOMIC DNA]</scope>
    <source>
        <strain evidence="2 3">Ve08.2h10</strain>
    </source>
</reference>
<feature type="compositionally biased region" description="Low complexity" evidence="1">
    <location>
        <begin position="96"/>
        <end position="108"/>
    </location>
</feature>
<evidence type="ECO:0000256" key="1">
    <source>
        <dbReference type="SAM" id="MobiDB-lite"/>
    </source>
</evidence>
<name>A0A0D0DQC8_9AGAM</name>
<sequence>MGSFVVAHRLVCGWKHPQGWIGGSMHRYGFPAPVLTLLCLGGLLSRCALQYSRSFSRTVCLRRILRRFDQHSALVITDCSEMPILQLSQIQGQQASKSPNSSSINSSSETHGTSAKKVDTSGCYRAAWRTVAYV</sequence>
<dbReference type="HOGENOM" id="CLU_1896881_0_0_1"/>
<dbReference type="EMBL" id="KN825099">
    <property type="protein sequence ID" value="KIK94533.1"/>
    <property type="molecule type" value="Genomic_DNA"/>
</dbReference>
<dbReference type="InParanoid" id="A0A0D0DQC8"/>
<dbReference type="Proteomes" id="UP000054538">
    <property type="component" value="Unassembled WGS sequence"/>
</dbReference>
<keyword evidence="3" id="KW-1185">Reference proteome</keyword>
<evidence type="ECO:0000313" key="3">
    <source>
        <dbReference type="Proteomes" id="UP000054538"/>
    </source>
</evidence>
<dbReference type="AlphaFoldDB" id="A0A0D0DQC8"/>
<organism evidence="2 3">
    <name type="scientific">Paxillus rubicundulus Ve08.2h10</name>
    <dbReference type="NCBI Taxonomy" id="930991"/>
    <lineage>
        <taxon>Eukaryota</taxon>
        <taxon>Fungi</taxon>
        <taxon>Dikarya</taxon>
        <taxon>Basidiomycota</taxon>
        <taxon>Agaricomycotina</taxon>
        <taxon>Agaricomycetes</taxon>
        <taxon>Agaricomycetidae</taxon>
        <taxon>Boletales</taxon>
        <taxon>Paxilineae</taxon>
        <taxon>Paxillaceae</taxon>
        <taxon>Paxillus</taxon>
    </lineage>
</organism>
<feature type="region of interest" description="Disordered" evidence="1">
    <location>
        <begin position="91"/>
        <end position="116"/>
    </location>
</feature>
<protein>
    <submittedName>
        <fullName evidence="2">Uncharacterized protein</fullName>
    </submittedName>
</protein>
<accession>A0A0D0DQC8</accession>
<proteinExistence type="predicted"/>
<evidence type="ECO:0000313" key="2">
    <source>
        <dbReference type="EMBL" id="KIK94533.1"/>
    </source>
</evidence>